<evidence type="ECO:0000313" key="3">
    <source>
        <dbReference type="Proteomes" id="UP000265520"/>
    </source>
</evidence>
<proteinExistence type="predicted"/>
<feature type="non-terminal residue" evidence="2">
    <location>
        <position position="62"/>
    </location>
</feature>
<accession>A0A392W2C5</accession>
<feature type="compositionally biased region" description="Polar residues" evidence="1">
    <location>
        <begin position="41"/>
        <end position="53"/>
    </location>
</feature>
<reference evidence="2 3" key="1">
    <citation type="journal article" date="2018" name="Front. Plant Sci.">
        <title>Red Clover (Trifolium pratense) and Zigzag Clover (T. medium) - A Picture of Genomic Similarities and Differences.</title>
        <authorList>
            <person name="Dluhosova J."/>
            <person name="Istvanek J."/>
            <person name="Nedelnik J."/>
            <person name="Repkova J."/>
        </authorList>
    </citation>
    <scope>NUCLEOTIDE SEQUENCE [LARGE SCALE GENOMIC DNA]</scope>
    <source>
        <strain evidence="3">cv. 10/8</strain>
        <tissue evidence="2">Leaf</tissue>
    </source>
</reference>
<dbReference type="AlphaFoldDB" id="A0A392W2C5"/>
<keyword evidence="3" id="KW-1185">Reference proteome</keyword>
<evidence type="ECO:0000256" key="1">
    <source>
        <dbReference type="SAM" id="MobiDB-lite"/>
    </source>
</evidence>
<feature type="region of interest" description="Disordered" evidence="1">
    <location>
        <begin position="39"/>
        <end position="62"/>
    </location>
</feature>
<sequence length="62" mass="6517">MKTLRSFSLTAASGIDKILGFGPASCTWTFVRATGSLRAPNLTTMSPTRTSSGEPDPPLTES</sequence>
<protein>
    <submittedName>
        <fullName evidence="2">Uncharacterized protein</fullName>
    </submittedName>
</protein>
<organism evidence="2 3">
    <name type="scientific">Trifolium medium</name>
    <dbReference type="NCBI Taxonomy" id="97028"/>
    <lineage>
        <taxon>Eukaryota</taxon>
        <taxon>Viridiplantae</taxon>
        <taxon>Streptophyta</taxon>
        <taxon>Embryophyta</taxon>
        <taxon>Tracheophyta</taxon>
        <taxon>Spermatophyta</taxon>
        <taxon>Magnoliopsida</taxon>
        <taxon>eudicotyledons</taxon>
        <taxon>Gunneridae</taxon>
        <taxon>Pentapetalae</taxon>
        <taxon>rosids</taxon>
        <taxon>fabids</taxon>
        <taxon>Fabales</taxon>
        <taxon>Fabaceae</taxon>
        <taxon>Papilionoideae</taxon>
        <taxon>50 kb inversion clade</taxon>
        <taxon>NPAAA clade</taxon>
        <taxon>Hologalegina</taxon>
        <taxon>IRL clade</taxon>
        <taxon>Trifolieae</taxon>
        <taxon>Trifolium</taxon>
    </lineage>
</organism>
<name>A0A392W2C5_9FABA</name>
<dbReference type="EMBL" id="LXQA011311333">
    <property type="protein sequence ID" value="MCI92820.1"/>
    <property type="molecule type" value="Genomic_DNA"/>
</dbReference>
<dbReference type="Proteomes" id="UP000265520">
    <property type="component" value="Unassembled WGS sequence"/>
</dbReference>
<comment type="caution">
    <text evidence="2">The sequence shown here is derived from an EMBL/GenBank/DDBJ whole genome shotgun (WGS) entry which is preliminary data.</text>
</comment>
<evidence type="ECO:0000313" key="2">
    <source>
        <dbReference type="EMBL" id="MCI92820.1"/>
    </source>
</evidence>